<dbReference type="InterPro" id="IPR050114">
    <property type="entry name" value="UPF0173_UPF0282_UlaG_hydrolase"/>
</dbReference>
<dbReference type="InterPro" id="IPR001279">
    <property type="entry name" value="Metallo-B-lactamas"/>
</dbReference>
<dbReference type="InterPro" id="IPR036866">
    <property type="entry name" value="RibonucZ/Hydroxyglut_hydro"/>
</dbReference>
<gene>
    <name evidence="2" type="ORF">UFOPK3547_00748</name>
</gene>
<evidence type="ECO:0000313" key="2">
    <source>
        <dbReference type="EMBL" id="CAB4342943.1"/>
    </source>
</evidence>
<organism evidence="2">
    <name type="scientific">freshwater metagenome</name>
    <dbReference type="NCBI Taxonomy" id="449393"/>
    <lineage>
        <taxon>unclassified sequences</taxon>
        <taxon>metagenomes</taxon>
        <taxon>ecological metagenomes</taxon>
    </lineage>
</organism>
<dbReference type="Pfam" id="PF12706">
    <property type="entry name" value="Lactamase_B_2"/>
    <property type="match status" value="1"/>
</dbReference>
<reference evidence="2" key="1">
    <citation type="submission" date="2020-05" db="EMBL/GenBank/DDBJ databases">
        <authorList>
            <person name="Chiriac C."/>
            <person name="Salcher M."/>
            <person name="Ghai R."/>
            <person name="Kavagutti S V."/>
        </authorList>
    </citation>
    <scope>NUCLEOTIDE SEQUENCE</scope>
</reference>
<dbReference type="PANTHER" id="PTHR43546">
    <property type="entry name" value="UPF0173 METAL-DEPENDENT HYDROLASE MJ1163-RELATED"/>
    <property type="match status" value="1"/>
</dbReference>
<feature type="domain" description="Metallo-beta-lactamase" evidence="1">
    <location>
        <begin position="11"/>
        <end position="205"/>
    </location>
</feature>
<accession>A0A6J5ZU44</accession>
<dbReference type="SMART" id="SM00849">
    <property type="entry name" value="Lactamase_B"/>
    <property type="match status" value="1"/>
</dbReference>
<evidence type="ECO:0000259" key="1">
    <source>
        <dbReference type="SMART" id="SM00849"/>
    </source>
</evidence>
<dbReference type="Gene3D" id="3.60.15.10">
    <property type="entry name" value="Ribonuclease Z/Hydroxyacylglutathione hydrolase-like"/>
    <property type="match status" value="1"/>
</dbReference>
<protein>
    <submittedName>
        <fullName evidence="2">Unannotated protein</fullName>
    </submittedName>
</protein>
<dbReference type="EMBL" id="CAESAN010000052">
    <property type="protein sequence ID" value="CAB4342943.1"/>
    <property type="molecule type" value="Genomic_DNA"/>
</dbReference>
<proteinExistence type="predicted"/>
<name>A0A6J5ZU44_9ZZZZ</name>
<sequence length="254" mass="27572">MLSADSVTFLGHSTVLIEDGGARLLTDPMLRGRIGHLRRHGPPASAEHWDGLDAVLISHLHHDHFDPRSLRMISPGTRVVVPEGAGRRVRKLGFENVDEVVVGDTFSVRNSNIEVVYADHAPGRGPRSREQAIPVGYVVNGGRRIYFAGDTDIFDQMEEIGSVPVDLALIPVWGWGPTLGEGHLDPLAAANALKLLGAKVAVPIHWGTLYPFGVERVRPRALVDPPHLFKRYASELAPGSEVRILAPGEKLALG</sequence>
<dbReference type="AlphaFoldDB" id="A0A6J5ZU44"/>
<dbReference type="SUPFAM" id="SSF56281">
    <property type="entry name" value="Metallo-hydrolase/oxidoreductase"/>
    <property type="match status" value="1"/>
</dbReference>
<dbReference type="PANTHER" id="PTHR43546:SF3">
    <property type="entry name" value="UPF0173 METAL-DEPENDENT HYDROLASE MJ1163"/>
    <property type="match status" value="1"/>
</dbReference>